<dbReference type="PANTHER" id="PTHR30451">
    <property type="entry name" value="OUTER MEMBRANE USHER PROTEIN"/>
    <property type="match status" value="1"/>
</dbReference>
<evidence type="ECO:0000313" key="12">
    <source>
        <dbReference type="EMBL" id="BCQ32828.1"/>
    </source>
</evidence>
<evidence type="ECO:0000256" key="2">
    <source>
        <dbReference type="ARBA" id="ARBA00008064"/>
    </source>
</evidence>
<keyword evidence="7 9" id="KW-0472">Membrane</keyword>
<keyword evidence="5 9" id="KW-0812">Transmembrane</keyword>
<keyword evidence="8 9" id="KW-0998">Cell outer membrane</keyword>
<evidence type="ECO:0000256" key="3">
    <source>
        <dbReference type="ARBA" id="ARBA00022448"/>
    </source>
</evidence>
<dbReference type="InterPro" id="IPR000015">
    <property type="entry name" value="Fimb_usher"/>
</dbReference>
<dbReference type="EMBL" id="AP024329">
    <property type="protein sequence ID" value="BCQ32828.1"/>
    <property type="molecule type" value="Genomic_DNA"/>
</dbReference>
<keyword evidence="9" id="KW-1029">Fimbrium biogenesis</keyword>
<dbReference type="SUPFAM" id="SSF141729">
    <property type="entry name" value="FimD N-terminal domain-like"/>
    <property type="match status" value="1"/>
</dbReference>
<evidence type="ECO:0000259" key="10">
    <source>
        <dbReference type="Pfam" id="PF13953"/>
    </source>
</evidence>
<dbReference type="Gene3D" id="2.60.40.2610">
    <property type="entry name" value="Outer membrane usher protein FimD, plug domain"/>
    <property type="match status" value="1"/>
</dbReference>
<dbReference type="PANTHER" id="PTHR30451:SF5">
    <property type="entry name" value="SLR0019 PROTEIN"/>
    <property type="match status" value="1"/>
</dbReference>
<proteinExistence type="inferred from homology"/>
<dbReference type="PROSITE" id="PS01151">
    <property type="entry name" value="FIMBRIAL_USHER"/>
    <property type="match status" value="1"/>
</dbReference>
<keyword evidence="13" id="KW-1185">Reference proteome</keyword>
<dbReference type="InterPro" id="IPR037224">
    <property type="entry name" value="PapC_N_sf"/>
</dbReference>
<organism evidence="12 13">
    <name type="scientific">Erwinia rhapontici</name>
    <name type="common">Pectobacterium rhapontici</name>
    <dbReference type="NCBI Taxonomy" id="55212"/>
    <lineage>
        <taxon>Bacteria</taxon>
        <taxon>Pseudomonadati</taxon>
        <taxon>Pseudomonadota</taxon>
        <taxon>Gammaproteobacteria</taxon>
        <taxon>Enterobacterales</taxon>
        <taxon>Erwiniaceae</taxon>
        <taxon>Erwinia</taxon>
    </lineage>
</organism>
<accession>A0ABM7MUJ8</accession>
<dbReference type="Gene3D" id="3.10.20.410">
    <property type="match status" value="1"/>
</dbReference>
<dbReference type="Gene3D" id="2.60.40.3110">
    <property type="match status" value="1"/>
</dbReference>
<name>A0ABM7MUJ8_ERWRD</name>
<reference evidence="12 13" key="1">
    <citation type="submission" date="2021-01" db="EMBL/GenBank/DDBJ databases">
        <title>Complete genome sequence of Erwinia rhapontici MAFF 311153.</title>
        <authorList>
            <person name="Morohoshi T."/>
            <person name="Someya N."/>
        </authorList>
    </citation>
    <scope>NUCLEOTIDE SEQUENCE [LARGE SCALE GENOMIC DNA]</scope>
    <source>
        <strain evidence="12 13">MAFF 311153</strain>
    </source>
</reference>
<sequence>MSNLISKRGIAQKKINNISIRIFSACKLVAGMVCSVAVAQDGGETKIANGESDPIKVDYNPMFIHGSEVDVSRFSEGNRIEPGVYSIFIVVNKTHRIKYDVTFKNSKDNPNSQPYFTLQDLKNLGIKLNSENKLHLQTDEKLKDASFTLKSIIEDSSVHYNAGDYELNITVPQINIIYRPRGYIDPSTWDAGVPAIFLDYNANMYRSYTGSKYGTRSNNIVYTGNIGMQTGFNAKGWRFRKRLNLGMSSRGSSHTQNLFGFAQTDIIRLQSSLTIGDSNTRGDIFDSYNIRGIILQSDERMLPEGLRNYVPVLRGVAETNAKVTITQRGQTVYQTVVPPGPFELTDVGAMGYGGDLEMTVTEADGRVRSQSIPFSAPPMLLHQGVSLFSVNAGELREDKLRTKPKVMQGVYQYGVGNMYTLYGGGQFAQRFYSMALGNAFNTPIGGLSLDVTHAKSQLSENKNKTGNSFRVGFSRYLETTNTDLTLAAYKYSTAGYYTFREASLERYAHSTNQESDYRAKQRLTLTIGQRLWNDAYLNFTGSMYQYWDNRPGTRQYSLTYNKSERYFSYSLTGMRTMNSNRRNENTYMLSFNIPLGQSISSQPVFNSIYTTLTHDEGGGSSLQVNANGSQGEMNELNYGIGTTTTKNHNEGTKETVSGNAFYRSPVGNLGLTASADNKSTNQVSFSANGSVIGHQGGITAGPPIGDSPFAIINAPGGRGAKILNGYGSKVDSNGYAIMPSLTAYRENTVSIDTRGLPATVDVLESESTVVPRAGSAILVNMKTIVGTPYILIVKRSDNSYLPIGTELFNENGVSQGIIGQSGMAFIRGWDPTINTLNAKWDEGRSVCRILPNKKWIAPSDKGNNQIVTMEVKCII</sequence>
<keyword evidence="6" id="KW-0732">Signal</keyword>
<evidence type="ECO:0000256" key="8">
    <source>
        <dbReference type="ARBA" id="ARBA00023237"/>
    </source>
</evidence>
<dbReference type="InterPro" id="IPR025885">
    <property type="entry name" value="PapC_N"/>
</dbReference>
<evidence type="ECO:0000259" key="11">
    <source>
        <dbReference type="Pfam" id="PF13954"/>
    </source>
</evidence>
<dbReference type="Pfam" id="PF13954">
    <property type="entry name" value="PapC_N"/>
    <property type="match status" value="1"/>
</dbReference>
<dbReference type="InterPro" id="IPR018030">
    <property type="entry name" value="Fimbrial_membr_usher_CS"/>
</dbReference>
<protein>
    <submittedName>
        <fullName evidence="12">Outer membrane usher protein</fullName>
    </submittedName>
</protein>
<comment type="subcellular location">
    <subcellularLocation>
        <location evidence="1 9">Cell outer membrane</location>
        <topology evidence="1 9">Multi-pass membrane protein</topology>
    </subcellularLocation>
</comment>
<dbReference type="InterPro" id="IPR043142">
    <property type="entry name" value="PapC-like_C_sf"/>
</dbReference>
<feature type="domain" description="PapC-like C-terminal" evidence="10">
    <location>
        <begin position="793"/>
        <end position="849"/>
    </location>
</feature>
<dbReference type="Pfam" id="PF13953">
    <property type="entry name" value="PapC_C"/>
    <property type="match status" value="1"/>
</dbReference>
<gene>
    <name evidence="12" type="ORF">ERHA53_01710</name>
</gene>
<evidence type="ECO:0000256" key="9">
    <source>
        <dbReference type="RuleBase" id="RU003884"/>
    </source>
</evidence>
<dbReference type="RefSeq" id="WP_244874694.1">
    <property type="nucleotide sequence ID" value="NZ_AP024329.1"/>
</dbReference>
<evidence type="ECO:0000256" key="4">
    <source>
        <dbReference type="ARBA" id="ARBA00022452"/>
    </source>
</evidence>
<dbReference type="Proteomes" id="UP000677515">
    <property type="component" value="Chromosome"/>
</dbReference>
<evidence type="ECO:0000256" key="5">
    <source>
        <dbReference type="ARBA" id="ARBA00022692"/>
    </source>
</evidence>
<keyword evidence="4" id="KW-1134">Transmembrane beta strand</keyword>
<keyword evidence="3 9" id="KW-0813">Transport</keyword>
<dbReference type="Pfam" id="PF00577">
    <property type="entry name" value="Usher"/>
    <property type="match status" value="1"/>
</dbReference>
<evidence type="ECO:0000256" key="7">
    <source>
        <dbReference type="ARBA" id="ARBA00023136"/>
    </source>
</evidence>
<dbReference type="InterPro" id="IPR042186">
    <property type="entry name" value="FimD_plug_dom"/>
</dbReference>
<comment type="similarity">
    <text evidence="2 9">Belongs to the fimbrial export usher family.</text>
</comment>
<dbReference type="Gene3D" id="2.60.40.2070">
    <property type="match status" value="1"/>
</dbReference>
<feature type="domain" description="PapC N-terminal" evidence="11">
    <location>
        <begin position="59"/>
        <end position="203"/>
    </location>
</feature>
<dbReference type="InterPro" id="IPR025949">
    <property type="entry name" value="PapC-like_C"/>
</dbReference>
<evidence type="ECO:0000313" key="13">
    <source>
        <dbReference type="Proteomes" id="UP000677515"/>
    </source>
</evidence>
<evidence type="ECO:0000256" key="6">
    <source>
        <dbReference type="ARBA" id="ARBA00022729"/>
    </source>
</evidence>
<evidence type="ECO:0000256" key="1">
    <source>
        <dbReference type="ARBA" id="ARBA00004571"/>
    </source>
</evidence>